<organism evidence="1 2">
    <name type="scientific">Pseudomonas putida</name>
    <name type="common">Arthrobacter siderocapsulatus</name>
    <dbReference type="NCBI Taxonomy" id="303"/>
    <lineage>
        <taxon>Bacteria</taxon>
        <taxon>Pseudomonadati</taxon>
        <taxon>Pseudomonadota</taxon>
        <taxon>Gammaproteobacteria</taxon>
        <taxon>Pseudomonadales</taxon>
        <taxon>Pseudomonadaceae</taxon>
        <taxon>Pseudomonas</taxon>
    </lineage>
</organism>
<comment type="caution">
    <text evidence="1">The sequence shown here is derived from an EMBL/GenBank/DDBJ whole genome shotgun (WGS) entry which is preliminary data.</text>
</comment>
<protein>
    <submittedName>
        <fullName evidence="1">Uncharacterized protein</fullName>
    </submittedName>
</protein>
<dbReference type="EMBL" id="JAEHTE010000001">
    <property type="protein sequence ID" value="MBI6882503.1"/>
    <property type="molecule type" value="Genomic_DNA"/>
</dbReference>
<dbReference type="Proteomes" id="UP000637061">
    <property type="component" value="Unassembled WGS sequence"/>
</dbReference>
<sequence length="196" mass="21992">MALIRRLGPIGLPRAYSAWIKRQAQAYRECRVATRINKIAHTYADYPWPKGSRLRCHCADDSPPVLSKAFADRFSDICTLSQQHSFFTLVDVGFHTDPDPGLKGNSILVVYEASPCHKLFVESDSLQLLPGHAYAFNHKREHALLYDNDYGVTIQSKPLSAVKISFHTGEKAQRVNAEPPICHCHRLINAATNLPL</sequence>
<name>A0A8I1JI16_PSEPU</name>
<accession>A0A8I1JI16</accession>
<proteinExistence type="predicted"/>
<reference evidence="1" key="1">
    <citation type="submission" date="2020-12" db="EMBL/GenBank/DDBJ databases">
        <title>Enhanced detection system for hospital associated transmission using whole genome sequencing surveillance.</title>
        <authorList>
            <person name="Harrison L.H."/>
            <person name="Van Tyne D."/>
            <person name="Marsh J.W."/>
            <person name="Griffith M.P."/>
            <person name="Snyder D.J."/>
            <person name="Cooper V.S."/>
            <person name="Mustapha M."/>
        </authorList>
    </citation>
    <scope>NUCLEOTIDE SEQUENCE</scope>
    <source>
        <strain evidence="1">PSB00042</strain>
    </source>
</reference>
<dbReference type="RefSeq" id="WP_198746120.1">
    <property type="nucleotide sequence ID" value="NZ_JAEHTE010000001.1"/>
</dbReference>
<gene>
    <name evidence="1" type="ORF">JEU22_01145</name>
</gene>
<evidence type="ECO:0000313" key="1">
    <source>
        <dbReference type="EMBL" id="MBI6882503.1"/>
    </source>
</evidence>
<evidence type="ECO:0000313" key="2">
    <source>
        <dbReference type="Proteomes" id="UP000637061"/>
    </source>
</evidence>
<dbReference type="AlphaFoldDB" id="A0A8I1JI16"/>